<dbReference type="OrthoDB" id="3389322at2"/>
<evidence type="ECO:0000313" key="4">
    <source>
        <dbReference type="Proteomes" id="UP000295621"/>
    </source>
</evidence>
<feature type="domain" description="Protein-glutamine gamma-glutamyltransferase-like C-terminal" evidence="2">
    <location>
        <begin position="126"/>
        <end position="204"/>
    </location>
</feature>
<proteinExistence type="predicted"/>
<reference evidence="3 4" key="1">
    <citation type="submission" date="2019-02" db="EMBL/GenBank/DDBJ databases">
        <title>Draft genome sequences of novel Actinobacteria.</title>
        <authorList>
            <person name="Sahin N."/>
            <person name="Ay H."/>
            <person name="Saygin H."/>
        </authorList>
    </citation>
    <scope>NUCLEOTIDE SEQUENCE [LARGE SCALE GENOMIC DNA]</scope>
    <source>
        <strain evidence="3 4">KC603</strain>
    </source>
</reference>
<keyword evidence="1" id="KW-1133">Transmembrane helix</keyword>
<gene>
    <name evidence="3" type="ORF">E1212_18150</name>
</gene>
<evidence type="ECO:0000256" key="1">
    <source>
        <dbReference type="SAM" id="Phobius"/>
    </source>
</evidence>
<dbReference type="InterPro" id="IPR025403">
    <property type="entry name" value="TgpA-like_C"/>
</dbReference>
<protein>
    <submittedName>
        <fullName evidence="3">DUF4129 domain-containing protein</fullName>
    </submittedName>
</protein>
<name>A0A4V2XWI8_9ACTN</name>
<keyword evidence="4" id="KW-1185">Reference proteome</keyword>
<evidence type="ECO:0000259" key="2">
    <source>
        <dbReference type="Pfam" id="PF13559"/>
    </source>
</evidence>
<feature type="transmembrane region" description="Helical" evidence="1">
    <location>
        <begin position="61"/>
        <end position="82"/>
    </location>
</feature>
<keyword evidence="1" id="KW-0812">Transmembrane</keyword>
<dbReference type="Pfam" id="PF13559">
    <property type="entry name" value="DUF4129"/>
    <property type="match status" value="1"/>
</dbReference>
<keyword evidence="1" id="KW-0472">Membrane</keyword>
<dbReference type="RefSeq" id="WP_131984985.1">
    <property type="nucleotide sequence ID" value="NZ_SMKL01000041.1"/>
</dbReference>
<organism evidence="3 4">
    <name type="scientific">Jiangella ureilytica</name>
    <dbReference type="NCBI Taxonomy" id="2530374"/>
    <lineage>
        <taxon>Bacteria</taxon>
        <taxon>Bacillati</taxon>
        <taxon>Actinomycetota</taxon>
        <taxon>Actinomycetes</taxon>
        <taxon>Jiangellales</taxon>
        <taxon>Jiangellaceae</taxon>
        <taxon>Jiangella</taxon>
    </lineage>
</organism>
<evidence type="ECO:0000313" key="3">
    <source>
        <dbReference type="EMBL" id="TDC49495.1"/>
    </source>
</evidence>
<comment type="caution">
    <text evidence="3">The sequence shown here is derived from an EMBL/GenBank/DDBJ whole genome shotgun (WGS) entry which is preliminary data.</text>
</comment>
<accession>A0A4V2XWI8</accession>
<dbReference type="Proteomes" id="UP000295621">
    <property type="component" value="Unassembled WGS sequence"/>
</dbReference>
<sequence>MIPLSVPVDLGRDEARDLARQELSRPSYERDTPLLTRVLRWIADQVERILDAATGTLSSQVGLAVIVVIAVAFAAVVILRAGPLARRAAERSGAVLPDRPRSAAEYRAAADDAAARGDWPTAVVERFRAVVAGLEERGVLDPRPGRTADEAAREATAVIGEIALPDGAGSGRTGGMHVAARLFDGVRYGGAAAGRDDDRLLRAVDDAVTAARSRPRADDGPVLAVPR</sequence>
<dbReference type="AlphaFoldDB" id="A0A4V2XWI8"/>
<dbReference type="EMBL" id="SMKL01000041">
    <property type="protein sequence ID" value="TDC49495.1"/>
    <property type="molecule type" value="Genomic_DNA"/>
</dbReference>